<dbReference type="EMBL" id="JARJLG010000089">
    <property type="protein sequence ID" value="KAJ7748481.1"/>
    <property type="molecule type" value="Genomic_DNA"/>
</dbReference>
<reference evidence="1" key="1">
    <citation type="submission" date="2023-03" db="EMBL/GenBank/DDBJ databases">
        <title>Massive genome expansion in bonnet fungi (Mycena s.s.) driven by repeated elements and novel gene families across ecological guilds.</title>
        <authorList>
            <consortium name="Lawrence Berkeley National Laboratory"/>
            <person name="Harder C.B."/>
            <person name="Miyauchi S."/>
            <person name="Viragh M."/>
            <person name="Kuo A."/>
            <person name="Thoen E."/>
            <person name="Andreopoulos B."/>
            <person name="Lu D."/>
            <person name="Skrede I."/>
            <person name="Drula E."/>
            <person name="Henrissat B."/>
            <person name="Morin E."/>
            <person name="Kohler A."/>
            <person name="Barry K."/>
            <person name="LaButti K."/>
            <person name="Morin E."/>
            <person name="Salamov A."/>
            <person name="Lipzen A."/>
            <person name="Mereny Z."/>
            <person name="Hegedus B."/>
            <person name="Baldrian P."/>
            <person name="Stursova M."/>
            <person name="Weitz H."/>
            <person name="Taylor A."/>
            <person name="Grigoriev I.V."/>
            <person name="Nagy L.G."/>
            <person name="Martin F."/>
            <person name="Kauserud H."/>
        </authorList>
    </citation>
    <scope>NUCLEOTIDE SEQUENCE</scope>
    <source>
        <strain evidence="1">CBHHK188m</strain>
    </source>
</reference>
<dbReference type="AlphaFoldDB" id="A0AAD7IQN6"/>
<organism evidence="1 2">
    <name type="scientific">Mycena maculata</name>
    <dbReference type="NCBI Taxonomy" id="230809"/>
    <lineage>
        <taxon>Eukaryota</taxon>
        <taxon>Fungi</taxon>
        <taxon>Dikarya</taxon>
        <taxon>Basidiomycota</taxon>
        <taxon>Agaricomycotina</taxon>
        <taxon>Agaricomycetes</taxon>
        <taxon>Agaricomycetidae</taxon>
        <taxon>Agaricales</taxon>
        <taxon>Marasmiineae</taxon>
        <taxon>Mycenaceae</taxon>
        <taxon>Mycena</taxon>
    </lineage>
</organism>
<evidence type="ECO:0000313" key="2">
    <source>
        <dbReference type="Proteomes" id="UP001215280"/>
    </source>
</evidence>
<evidence type="ECO:0008006" key="3">
    <source>
        <dbReference type="Google" id="ProtNLM"/>
    </source>
</evidence>
<feature type="non-terminal residue" evidence="1">
    <location>
        <position position="202"/>
    </location>
</feature>
<proteinExistence type="predicted"/>
<protein>
    <recommendedName>
        <fullName evidence="3">F-box domain-containing protein</fullName>
    </recommendedName>
</protein>
<dbReference type="Proteomes" id="UP001215280">
    <property type="component" value="Unassembled WGS sequence"/>
</dbReference>
<gene>
    <name evidence="1" type="ORF">DFH07DRAFT_694253</name>
</gene>
<keyword evidence="2" id="KW-1185">Reference proteome</keyword>
<evidence type="ECO:0000313" key="1">
    <source>
        <dbReference type="EMBL" id="KAJ7748481.1"/>
    </source>
</evidence>
<accession>A0AAD7IQN6</accession>
<sequence length="202" mass="22116">MSTLPFELLSQIHSYACTDDGSAGRALALVSKDWRAISEPFKMQSLALVGAKPILRFLCLLESTPEGLCNVQSLFIGLTFTKELFPELGITAFSHTLPIYPDAIEKAVGRILERTAATLHTLHTHLAFLERPGPFYSIPLPHLRVFVAHGPFASSAPRDRAPITPKLRRLRFAPPTISPHKGSVLLNTISAAAPKLSHLYVS</sequence>
<comment type="caution">
    <text evidence="1">The sequence shown here is derived from an EMBL/GenBank/DDBJ whole genome shotgun (WGS) entry which is preliminary data.</text>
</comment>
<name>A0AAD7IQN6_9AGAR</name>